<evidence type="ECO:0000256" key="1">
    <source>
        <dbReference type="SAM" id="SignalP"/>
    </source>
</evidence>
<evidence type="ECO:0000313" key="2">
    <source>
        <dbReference type="EMBL" id="KAG6457849.1"/>
    </source>
</evidence>
<protein>
    <submittedName>
        <fullName evidence="2">Uncharacterized protein</fullName>
    </submittedName>
</protein>
<comment type="caution">
    <text evidence="2">The sequence shown here is derived from an EMBL/GenBank/DDBJ whole genome shotgun (WGS) entry which is preliminary data.</text>
</comment>
<dbReference type="EMBL" id="JH668558">
    <property type="protein sequence ID" value="KAG6457849.1"/>
    <property type="molecule type" value="Genomic_DNA"/>
</dbReference>
<dbReference type="Proteomes" id="UP000791440">
    <property type="component" value="Unassembled WGS sequence"/>
</dbReference>
<name>A0A922CTK9_MANSE</name>
<proteinExistence type="predicted"/>
<gene>
    <name evidence="2" type="ORF">O3G_MSEX010518</name>
</gene>
<dbReference type="AlphaFoldDB" id="A0A922CTK9"/>
<keyword evidence="3" id="KW-1185">Reference proteome</keyword>
<keyword evidence="1" id="KW-0732">Signal</keyword>
<feature type="signal peptide" evidence="1">
    <location>
        <begin position="1"/>
        <end position="16"/>
    </location>
</feature>
<organism evidence="2 3">
    <name type="scientific">Manduca sexta</name>
    <name type="common">Tobacco hawkmoth</name>
    <name type="synonym">Tobacco hornworm</name>
    <dbReference type="NCBI Taxonomy" id="7130"/>
    <lineage>
        <taxon>Eukaryota</taxon>
        <taxon>Metazoa</taxon>
        <taxon>Ecdysozoa</taxon>
        <taxon>Arthropoda</taxon>
        <taxon>Hexapoda</taxon>
        <taxon>Insecta</taxon>
        <taxon>Pterygota</taxon>
        <taxon>Neoptera</taxon>
        <taxon>Endopterygota</taxon>
        <taxon>Lepidoptera</taxon>
        <taxon>Glossata</taxon>
        <taxon>Ditrysia</taxon>
        <taxon>Bombycoidea</taxon>
        <taxon>Sphingidae</taxon>
        <taxon>Sphinginae</taxon>
        <taxon>Sphingini</taxon>
        <taxon>Manduca</taxon>
    </lineage>
</organism>
<accession>A0A922CTK9</accession>
<feature type="chain" id="PRO_5036839476" evidence="1">
    <location>
        <begin position="17"/>
        <end position="136"/>
    </location>
</feature>
<evidence type="ECO:0000313" key="3">
    <source>
        <dbReference type="Proteomes" id="UP000791440"/>
    </source>
</evidence>
<sequence length="136" mass="15735">MKFVLFLCVEIILSTAIPISEEDKTVNGLEADRSYQITEDVDDIPDTRPKLPIIANYTVKRPLNLATINNTNEKSNKFSLLQIQSETEHENFFAQFDDKTETNLLSGIKKYFRQFKNEFLNGVQTWIKNTIDSLKE</sequence>
<reference evidence="2" key="2">
    <citation type="submission" date="2020-12" db="EMBL/GenBank/DDBJ databases">
        <authorList>
            <person name="Kanost M."/>
        </authorList>
    </citation>
    <scope>NUCLEOTIDE SEQUENCE</scope>
</reference>
<reference evidence="2" key="1">
    <citation type="journal article" date="2016" name="Insect Biochem. Mol. Biol.">
        <title>Multifaceted biological insights from a draft genome sequence of the tobacco hornworm moth, Manduca sexta.</title>
        <authorList>
            <person name="Kanost M.R."/>
            <person name="Arrese E.L."/>
            <person name="Cao X."/>
            <person name="Chen Y.R."/>
            <person name="Chellapilla S."/>
            <person name="Goldsmith M.R."/>
            <person name="Grosse-Wilde E."/>
            <person name="Heckel D.G."/>
            <person name="Herndon N."/>
            <person name="Jiang H."/>
            <person name="Papanicolaou A."/>
            <person name="Qu J."/>
            <person name="Soulages J.L."/>
            <person name="Vogel H."/>
            <person name="Walters J."/>
            <person name="Waterhouse R.M."/>
            <person name="Ahn S.J."/>
            <person name="Almeida F.C."/>
            <person name="An C."/>
            <person name="Aqrawi P."/>
            <person name="Bretschneider A."/>
            <person name="Bryant W.B."/>
            <person name="Bucks S."/>
            <person name="Chao H."/>
            <person name="Chevignon G."/>
            <person name="Christen J.M."/>
            <person name="Clarke D.F."/>
            <person name="Dittmer N.T."/>
            <person name="Ferguson L.C.F."/>
            <person name="Garavelou S."/>
            <person name="Gordon K.H.J."/>
            <person name="Gunaratna R.T."/>
            <person name="Han Y."/>
            <person name="Hauser F."/>
            <person name="He Y."/>
            <person name="Heidel-Fischer H."/>
            <person name="Hirsh A."/>
            <person name="Hu Y."/>
            <person name="Jiang H."/>
            <person name="Kalra D."/>
            <person name="Klinner C."/>
            <person name="Konig C."/>
            <person name="Kovar C."/>
            <person name="Kroll A.R."/>
            <person name="Kuwar S.S."/>
            <person name="Lee S.L."/>
            <person name="Lehman R."/>
            <person name="Li K."/>
            <person name="Li Z."/>
            <person name="Liang H."/>
            <person name="Lovelace S."/>
            <person name="Lu Z."/>
            <person name="Mansfield J.H."/>
            <person name="McCulloch K.J."/>
            <person name="Mathew T."/>
            <person name="Morton B."/>
            <person name="Muzny D.M."/>
            <person name="Neunemann D."/>
            <person name="Ongeri F."/>
            <person name="Pauchet Y."/>
            <person name="Pu L.L."/>
            <person name="Pyrousis I."/>
            <person name="Rao X.J."/>
            <person name="Redding A."/>
            <person name="Roesel C."/>
            <person name="Sanchez-Gracia A."/>
            <person name="Schaack S."/>
            <person name="Shukla A."/>
            <person name="Tetreau G."/>
            <person name="Wang Y."/>
            <person name="Xiong G.H."/>
            <person name="Traut W."/>
            <person name="Walsh T.K."/>
            <person name="Worley K.C."/>
            <person name="Wu D."/>
            <person name="Wu W."/>
            <person name="Wu Y.Q."/>
            <person name="Zhang X."/>
            <person name="Zou Z."/>
            <person name="Zucker H."/>
            <person name="Briscoe A.D."/>
            <person name="Burmester T."/>
            <person name="Clem R.J."/>
            <person name="Feyereisen R."/>
            <person name="Grimmelikhuijzen C.J.P."/>
            <person name="Hamodrakas S.J."/>
            <person name="Hansson B.S."/>
            <person name="Huguet E."/>
            <person name="Jermiin L.S."/>
            <person name="Lan Q."/>
            <person name="Lehman H.K."/>
            <person name="Lorenzen M."/>
            <person name="Merzendorfer H."/>
            <person name="Michalopoulos I."/>
            <person name="Morton D.B."/>
            <person name="Muthukrishnan S."/>
            <person name="Oakeshott J.G."/>
            <person name="Palmer W."/>
            <person name="Park Y."/>
            <person name="Passarelli A.L."/>
            <person name="Rozas J."/>
            <person name="Schwartz L.M."/>
            <person name="Smith W."/>
            <person name="Southgate A."/>
            <person name="Vilcinskas A."/>
            <person name="Vogt R."/>
            <person name="Wang P."/>
            <person name="Werren J."/>
            <person name="Yu X.Q."/>
            <person name="Zhou J.J."/>
            <person name="Brown S.J."/>
            <person name="Scherer S.E."/>
            <person name="Richards S."/>
            <person name="Blissard G.W."/>
        </authorList>
    </citation>
    <scope>NUCLEOTIDE SEQUENCE</scope>
</reference>